<feature type="transmembrane region" description="Helical" evidence="6">
    <location>
        <begin position="187"/>
        <end position="211"/>
    </location>
</feature>
<proteinExistence type="inferred from homology"/>
<evidence type="ECO:0000313" key="9">
    <source>
        <dbReference type="Proteomes" id="UP000649617"/>
    </source>
</evidence>
<dbReference type="GO" id="GO:0005524">
    <property type="term" value="F:ATP binding"/>
    <property type="evidence" value="ECO:0007669"/>
    <property type="project" value="InterPro"/>
</dbReference>
<keyword evidence="3 6" id="KW-0812">Transmembrane</keyword>
<feature type="transmembrane region" description="Helical" evidence="6">
    <location>
        <begin position="553"/>
        <end position="572"/>
    </location>
</feature>
<dbReference type="SMART" id="SM00220">
    <property type="entry name" value="S_TKc"/>
    <property type="match status" value="1"/>
</dbReference>
<dbReference type="Gene3D" id="1.20.1730.10">
    <property type="entry name" value="Sodium/glucose cotransporter"/>
    <property type="match status" value="1"/>
</dbReference>
<dbReference type="Proteomes" id="UP000649617">
    <property type="component" value="Unassembled WGS sequence"/>
</dbReference>
<dbReference type="InterPro" id="IPR000719">
    <property type="entry name" value="Prot_kinase_dom"/>
</dbReference>
<dbReference type="InterPro" id="IPR008271">
    <property type="entry name" value="Ser/Thr_kinase_AS"/>
</dbReference>
<feature type="transmembrane region" description="Helical" evidence="6">
    <location>
        <begin position="332"/>
        <end position="349"/>
    </location>
</feature>
<evidence type="ECO:0000256" key="5">
    <source>
        <dbReference type="ARBA" id="ARBA00023136"/>
    </source>
</evidence>
<feature type="transmembrane region" description="Helical" evidence="6">
    <location>
        <begin position="522"/>
        <end position="541"/>
    </location>
</feature>
<feature type="transmembrane region" description="Helical" evidence="6">
    <location>
        <begin position="418"/>
        <end position="443"/>
    </location>
</feature>
<feature type="transmembrane region" description="Helical" evidence="6">
    <location>
        <begin position="113"/>
        <end position="133"/>
    </location>
</feature>
<dbReference type="PANTHER" id="PTHR24347">
    <property type="entry name" value="SERINE/THREONINE-PROTEIN KINASE"/>
    <property type="match status" value="1"/>
</dbReference>
<protein>
    <submittedName>
        <fullName evidence="8">FhkC protein</fullName>
    </submittedName>
</protein>
<dbReference type="Gene3D" id="3.30.200.20">
    <property type="entry name" value="Phosphorylase Kinase, domain 1"/>
    <property type="match status" value="1"/>
</dbReference>
<feature type="transmembrane region" description="Helical" evidence="6">
    <location>
        <begin position="632"/>
        <end position="649"/>
    </location>
</feature>
<gene>
    <name evidence="8" type="primary">fhkC</name>
    <name evidence="8" type="ORF">SPIL2461_LOCUS2240</name>
</gene>
<feature type="transmembrane region" description="Helical" evidence="6">
    <location>
        <begin position="361"/>
        <end position="384"/>
    </location>
</feature>
<dbReference type="Pfam" id="PF00069">
    <property type="entry name" value="Pkinase"/>
    <property type="match status" value="1"/>
</dbReference>
<dbReference type="PROSITE" id="PS50283">
    <property type="entry name" value="NA_SOLUT_SYMP_3"/>
    <property type="match status" value="1"/>
</dbReference>
<keyword evidence="5 6" id="KW-0472">Membrane</keyword>
<feature type="non-terminal residue" evidence="8">
    <location>
        <position position="1"/>
    </location>
</feature>
<dbReference type="PROSITE" id="PS50011">
    <property type="entry name" value="PROTEIN_KINASE_DOM"/>
    <property type="match status" value="1"/>
</dbReference>
<feature type="transmembrane region" description="Helical" evidence="6">
    <location>
        <begin position="246"/>
        <end position="267"/>
    </location>
</feature>
<evidence type="ECO:0000313" key="8">
    <source>
        <dbReference type="EMBL" id="CAE7210017.1"/>
    </source>
</evidence>
<feature type="domain" description="Protein kinase" evidence="7">
    <location>
        <begin position="616"/>
        <end position="898"/>
    </location>
</feature>
<comment type="similarity">
    <text evidence="2">Belongs to the sodium:solute symporter (SSF) (TC 2.A.21) family.</text>
</comment>
<feature type="transmembrane region" description="Helical" evidence="6">
    <location>
        <begin position="464"/>
        <end position="487"/>
    </location>
</feature>
<dbReference type="InterPro" id="IPR038377">
    <property type="entry name" value="Na/Glc_symporter_sf"/>
</dbReference>
<feature type="transmembrane region" description="Helical" evidence="6">
    <location>
        <begin position="593"/>
        <end position="612"/>
    </location>
</feature>
<keyword evidence="4 6" id="KW-1133">Transmembrane helix</keyword>
<dbReference type="Pfam" id="PF00474">
    <property type="entry name" value="SSF"/>
    <property type="match status" value="1"/>
</dbReference>
<dbReference type="CDD" id="cd10322">
    <property type="entry name" value="SLC5sbd"/>
    <property type="match status" value="1"/>
</dbReference>
<evidence type="ECO:0000256" key="2">
    <source>
        <dbReference type="ARBA" id="ARBA00006434"/>
    </source>
</evidence>
<comment type="caution">
    <text evidence="8">The sequence shown here is derived from an EMBL/GenBank/DDBJ whole genome shotgun (WGS) entry which is preliminary data.</text>
</comment>
<dbReference type="PROSITE" id="PS00108">
    <property type="entry name" value="PROTEIN_KINASE_ST"/>
    <property type="match status" value="1"/>
</dbReference>
<evidence type="ECO:0000256" key="3">
    <source>
        <dbReference type="ARBA" id="ARBA00022692"/>
    </source>
</evidence>
<dbReference type="InterPro" id="IPR001734">
    <property type="entry name" value="Na/solute_symporter"/>
</dbReference>
<evidence type="ECO:0000256" key="6">
    <source>
        <dbReference type="SAM" id="Phobius"/>
    </source>
</evidence>
<feature type="transmembrane region" description="Helical" evidence="6">
    <location>
        <begin position="223"/>
        <end position="239"/>
    </location>
</feature>
<evidence type="ECO:0000259" key="7">
    <source>
        <dbReference type="PROSITE" id="PS50011"/>
    </source>
</evidence>
<feature type="transmembrane region" description="Helical" evidence="6">
    <location>
        <begin position="493"/>
        <end position="515"/>
    </location>
</feature>
<dbReference type="InterPro" id="IPR011009">
    <property type="entry name" value="Kinase-like_dom_sf"/>
</dbReference>
<dbReference type="GO" id="GO:0022857">
    <property type="term" value="F:transmembrane transporter activity"/>
    <property type="evidence" value="ECO:0007669"/>
    <property type="project" value="InterPro"/>
</dbReference>
<keyword evidence="9" id="KW-1185">Reference proteome</keyword>
<accession>A0A812JTH7</accession>
<dbReference type="EMBL" id="CAJNIZ010002389">
    <property type="protein sequence ID" value="CAE7210017.1"/>
    <property type="molecule type" value="Genomic_DNA"/>
</dbReference>
<dbReference type="Gene3D" id="1.10.510.10">
    <property type="entry name" value="Transferase(Phosphotransferase) domain 1"/>
    <property type="match status" value="1"/>
</dbReference>
<dbReference type="GO" id="GO:0016020">
    <property type="term" value="C:membrane"/>
    <property type="evidence" value="ECO:0007669"/>
    <property type="project" value="UniProtKB-SubCell"/>
</dbReference>
<sequence length="910" mass="99637">VYVCRRLRTGEELAVKVINLAKLMLMGDYESVWAQGEALSWILDSSIGFWLPCPRPHAMAFAEQATQDDNTILYVVVGVYIALLIGIAKLANSRRQKSSEVLGKVKAHFSGSYGSFVLMLTTFSTVYSGFTVTGIPDEAFAKGFVSLRWAFGAGAFPERLRRLAMDRNYTSPFDFISDRFGTKRLRVLCAVCGVIPMVLYITAQMISFAAMVEGMTMQAVPKWASMVIFAVMIFALEMLGGMNSVVFTDVVQCIVMIGSFLVVPFLLGAEWGFLPEMAPADCPYLVDVSAKAPNRYDAPASCAGSDCVAAGCIQAVKPEFYDFPKRSTLCDILFFLINMLAAPVQPHMLQRAYIARSDFDLRIVIGAMLLAPFIAQPPGIVIGLTKAANDPAWPAVDQDATAFSGLTAQLKLVGPFQYFLVSVMTCSALAAIMSTADSALMGVSSVVSIDILQGTLFPSMSTDSVVRAGFMSSLCTCTVAFFMGTFLSSDQMGAIIVFQNGMLLQLLPAFGLGLYSHISERSLSAGIIVGLVSLILLVIFGNPVDDYVPDINVSAFLNFLTVGLVHVLLPGSNKQLLNISGIREVMATSREPSHFLILLMFGTALLSAPWYRRPGEQDPMFFGVPRWGCVQIAAYVVIFLIGAVAVARWRPPAEAKDERQRPAEKIDGVAEPRFEGKDEPGGADPTRIVNLHDVHRTKQWVFLVMELVRGGELFDAIVSSKTLNEVEARYIFRQLLEGVGYMHSKNVIHRDLKPENILIGSCRELPPPLTGTLREVKIADFGLSKIINEGSSFAKTFVGTPQYWAPEVLNVQRGGGVYTQAADFWSLGAVLFVMLGGRYPFDGKAMPLEEQIRTASYSMTSAAWQRVSGEAKDMVRGLLKVNPNDRLKLEDCIVHPWMAGGRWKEAKHAF</sequence>
<comment type="subcellular location">
    <subcellularLocation>
        <location evidence="1">Membrane</location>
        <topology evidence="1">Multi-pass membrane protein</topology>
    </subcellularLocation>
</comment>
<organism evidence="8 9">
    <name type="scientific">Symbiodinium pilosum</name>
    <name type="common">Dinoflagellate</name>
    <dbReference type="NCBI Taxonomy" id="2952"/>
    <lineage>
        <taxon>Eukaryota</taxon>
        <taxon>Sar</taxon>
        <taxon>Alveolata</taxon>
        <taxon>Dinophyceae</taxon>
        <taxon>Suessiales</taxon>
        <taxon>Symbiodiniaceae</taxon>
        <taxon>Symbiodinium</taxon>
    </lineage>
</organism>
<dbReference type="GO" id="GO:0004672">
    <property type="term" value="F:protein kinase activity"/>
    <property type="evidence" value="ECO:0007669"/>
    <property type="project" value="InterPro"/>
</dbReference>
<dbReference type="AlphaFoldDB" id="A0A812JTH7"/>
<name>A0A812JTH7_SYMPI</name>
<evidence type="ECO:0000256" key="1">
    <source>
        <dbReference type="ARBA" id="ARBA00004141"/>
    </source>
</evidence>
<reference evidence="8" key="1">
    <citation type="submission" date="2021-02" db="EMBL/GenBank/DDBJ databases">
        <authorList>
            <person name="Dougan E. K."/>
            <person name="Rhodes N."/>
            <person name="Thang M."/>
            <person name="Chan C."/>
        </authorList>
    </citation>
    <scope>NUCLEOTIDE SEQUENCE</scope>
</reference>
<evidence type="ECO:0000256" key="4">
    <source>
        <dbReference type="ARBA" id="ARBA00022989"/>
    </source>
</evidence>
<dbReference type="OrthoDB" id="546820at2759"/>
<feature type="transmembrane region" description="Helical" evidence="6">
    <location>
        <begin position="72"/>
        <end position="92"/>
    </location>
</feature>
<dbReference type="SUPFAM" id="SSF56112">
    <property type="entry name" value="Protein kinase-like (PK-like)"/>
    <property type="match status" value="1"/>
</dbReference>